<sequence length="248" mass="28465">MEEVKAAVAPPFPPATKKRPLDSNAHSTYFKIRAVIRDLPSVLTPSLFSIFKSVANWCENLKFTPLVDSGNSRMGSKNYTDRLRRPRKKSIRILLEEIRGSRVLLQNSDPIQEGYFYFKSKQHTSKTLTPAYMSERRAQGLCYFRDEPFTPQHGLSHKKLQLHVMEVDELQDNEEKEVLLENSMGPNFTYPQISVHALTGITNFQTMCVTFYHQKTPLQVLIDGGSTHKFLDIEVPKRLGCRIDALDY</sequence>
<name>A0AAQ3NDE7_VIGMU</name>
<keyword evidence="3" id="KW-1185">Reference proteome</keyword>
<proteinExistence type="predicted"/>
<organism evidence="2 3">
    <name type="scientific">Vigna mungo</name>
    <name type="common">Black gram</name>
    <name type="synonym">Phaseolus mungo</name>
    <dbReference type="NCBI Taxonomy" id="3915"/>
    <lineage>
        <taxon>Eukaryota</taxon>
        <taxon>Viridiplantae</taxon>
        <taxon>Streptophyta</taxon>
        <taxon>Embryophyta</taxon>
        <taxon>Tracheophyta</taxon>
        <taxon>Spermatophyta</taxon>
        <taxon>Magnoliopsida</taxon>
        <taxon>eudicotyledons</taxon>
        <taxon>Gunneridae</taxon>
        <taxon>Pentapetalae</taxon>
        <taxon>rosids</taxon>
        <taxon>fabids</taxon>
        <taxon>Fabales</taxon>
        <taxon>Fabaceae</taxon>
        <taxon>Papilionoideae</taxon>
        <taxon>50 kb inversion clade</taxon>
        <taxon>NPAAA clade</taxon>
        <taxon>indigoferoid/millettioid clade</taxon>
        <taxon>Phaseoleae</taxon>
        <taxon>Vigna</taxon>
    </lineage>
</organism>
<protein>
    <submittedName>
        <fullName evidence="2">Uncharacterized protein</fullName>
    </submittedName>
</protein>
<gene>
    <name evidence="2" type="ORF">V8G54_021136</name>
</gene>
<accession>A0AAQ3NDE7</accession>
<dbReference type="Proteomes" id="UP001374535">
    <property type="component" value="Chromosome 6"/>
</dbReference>
<reference evidence="2 3" key="1">
    <citation type="journal article" date="2023" name="Life. Sci Alliance">
        <title>Evolutionary insights into 3D genome organization and epigenetic landscape of Vigna mungo.</title>
        <authorList>
            <person name="Junaid A."/>
            <person name="Singh B."/>
            <person name="Bhatia S."/>
        </authorList>
    </citation>
    <scope>NUCLEOTIDE SEQUENCE [LARGE SCALE GENOMIC DNA]</scope>
    <source>
        <strain evidence="2">Urdbean</strain>
    </source>
</reference>
<evidence type="ECO:0000256" key="1">
    <source>
        <dbReference type="SAM" id="MobiDB-lite"/>
    </source>
</evidence>
<dbReference type="EMBL" id="CP144695">
    <property type="protein sequence ID" value="WVZ07790.1"/>
    <property type="molecule type" value="Genomic_DNA"/>
</dbReference>
<dbReference type="AlphaFoldDB" id="A0AAQ3NDE7"/>
<feature type="region of interest" description="Disordered" evidence="1">
    <location>
        <begin position="1"/>
        <end position="20"/>
    </location>
</feature>
<evidence type="ECO:0000313" key="3">
    <source>
        <dbReference type="Proteomes" id="UP001374535"/>
    </source>
</evidence>
<evidence type="ECO:0000313" key="2">
    <source>
        <dbReference type="EMBL" id="WVZ07790.1"/>
    </source>
</evidence>